<dbReference type="InterPro" id="IPR036396">
    <property type="entry name" value="Cyt_P450_sf"/>
</dbReference>
<dbReference type="AlphaFoldDB" id="A0A3L6NZS3"/>
<dbReference type="EMBL" id="MRCU01000002">
    <property type="protein sequence ID" value="RKK25430.1"/>
    <property type="molecule type" value="Genomic_DNA"/>
</dbReference>
<evidence type="ECO:0000256" key="5">
    <source>
        <dbReference type="ARBA" id="ARBA00023002"/>
    </source>
</evidence>
<evidence type="ECO:0008006" key="11">
    <source>
        <dbReference type="Google" id="ProtNLM"/>
    </source>
</evidence>
<organism evidence="9 10">
    <name type="scientific">Fusarium oxysporum f. sp. cepae</name>
    <dbReference type="NCBI Taxonomy" id="396571"/>
    <lineage>
        <taxon>Eukaryota</taxon>
        <taxon>Fungi</taxon>
        <taxon>Dikarya</taxon>
        <taxon>Ascomycota</taxon>
        <taxon>Pezizomycotina</taxon>
        <taxon>Sordariomycetes</taxon>
        <taxon>Hypocreomycetidae</taxon>
        <taxon>Hypocreales</taxon>
        <taxon>Nectriaceae</taxon>
        <taxon>Fusarium</taxon>
        <taxon>Fusarium oxysporum species complex</taxon>
    </lineage>
</organism>
<dbReference type="PRINTS" id="PR00463">
    <property type="entry name" value="EP450I"/>
</dbReference>
<accession>A0A3L6NZS3</accession>
<evidence type="ECO:0000256" key="4">
    <source>
        <dbReference type="ARBA" id="ARBA00022723"/>
    </source>
</evidence>
<comment type="similarity">
    <text evidence="2 8">Belongs to the cytochrome P450 family.</text>
</comment>
<keyword evidence="5 8" id="KW-0560">Oxidoreductase</keyword>
<protein>
    <recommendedName>
        <fullName evidence="11">Cytochrome P450</fullName>
    </recommendedName>
</protein>
<evidence type="ECO:0000256" key="1">
    <source>
        <dbReference type="ARBA" id="ARBA00001971"/>
    </source>
</evidence>
<keyword evidence="3 7" id="KW-0349">Heme</keyword>
<dbReference type="Proteomes" id="UP000270866">
    <property type="component" value="Chromosome 4"/>
</dbReference>
<evidence type="ECO:0000313" key="10">
    <source>
        <dbReference type="Proteomes" id="UP000270866"/>
    </source>
</evidence>
<dbReference type="Gene3D" id="1.10.630.10">
    <property type="entry name" value="Cytochrome P450"/>
    <property type="match status" value="1"/>
</dbReference>
<evidence type="ECO:0000256" key="7">
    <source>
        <dbReference type="PIRSR" id="PIRSR602401-1"/>
    </source>
</evidence>
<gene>
    <name evidence="9" type="ORF">BFJ65_g3337</name>
</gene>
<feature type="binding site" description="axial binding residue" evidence="7">
    <location>
        <position position="474"/>
    </location>
    <ligand>
        <name>heme</name>
        <dbReference type="ChEBI" id="CHEBI:30413"/>
    </ligand>
    <ligandPart>
        <name>Fe</name>
        <dbReference type="ChEBI" id="CHEBI:18248"/>
    </ligandPart>
</feature>
<name>A0A3L6NZS3_FUSOX</name>
<comment type="cofactor">
    <cofactor evidence="1 7">
        <name>heme</name>
        <dbReference type="ChEBI" id="CHEBI:30413"/>
    </cofactor>
</comment>
<keyword evidence="8" id="KW-0503">Monooxygenase</keyword>
<dbReference type="PROSITE" id="PS00086">
    <property type="entry name" value="CYTOCHROME_P450"/>
    <property type="match status" value="1"/>
</dbReference>
<sequence length="534" mass="61107">MDYSTISSLEWHLYVHQLHKWFQVFTSLALAIVLFKLIDFLCRVTYRLYLSPLRKFPGPWLAATSNAWEIYHSLTNDRFRAIHELHEKHGNVVRIGPNQVSVASPEAFHHVFVTKCSSFLKTDFYATIQPGIGPKYAGLFNYINHKQAMAERRDLQPMFSPGSMKHYEAKFDEQLHILMEAIKQRGRVDLFGLFKFFMLDVIGDLALNKSFGQVTSGKKHQYVVDFNNAFMLIGLVSGPDIRIPFASVPDYFQQNTFAPIIPLIPYLPFAKLKDAYYGLQRVFSYSQERIGDYLKQDMSKKQGSLMSGYLNPTTGEPKEGYSAWSIALAGHGFIVAGSEATSITLTYLIWMLIKRPDVNHRLRLELSSLGKSYSSTDLANLPYLDAVIRETLRVYPPAPAPMPRVVPKSGFEFEGVSYPPDTVISAQPYTIHRYEGVFEDPNEFRPERWLNVPSEKKDRMYRAFVPFSAGQRGCIGRGLAWMHIMKCIARTLQEFDRFELAEGMTDYDMDLIERGALAKPRSTKMWVNAYAKAI</sequence>
<evidence type="ECO:0000256" key="8">
    <source>
        <dbReference type="RuleBase" id="RU000461"/>
    </source>
</evidence>
<dbReference type="InterPro" id="IPR002401">
    <property type="entry name" value="Cyt_P450_E_grp-I"/>
</dbReference>
<evidence type="ECO:0000256" key="2">
    <source>
        <dbReference type="ARBA" id="ARBA00010617"/>
    </source>
</evidence>
<dbReference type="PANTHER" id="PTHR24305:SF96">
    <property type="entry name" value="CYTOCHROME P450 MONOOXYGENASE STCB-RELATED"/>
    <property type="match status" value="1"/>
</dbReference>
<dbReference type="InterPro" id="IPR050121">
    <property type="entry name" value="Cytochrome_P450_monoxygenase"/>
</dbReference>
<comment type="caution">
    <text evidence="9">The sequence shown here is derived from an EMBL/GenBank/DDBJ whole genome shotgun (WGS) entry which is preliminary data.</text>
</comment>
<keyword evidence="6 7" id="KW-0408">Iron</keyword>
<dbReference type="PANTHER" id="PTHR24305">
    <property type="entry name" value="CYTOCHROME P450"/>
    <property type="match status" value="1"/>
</dbReference>
<evidence type="ECO:0000313" key="9">
    <source>
        <dbReference type="EMBL" id="RKK25430.1"/>
    </source>
</evidence>
<dbReference type="Pfam" id="PF00067">
    <property type="entry name" value="p450"/>
    <property type="match status" value="1"/>
</dbReference>
<dbReference type="GO" id="GO:0005506">
    <property type="term" value="F:iron ion binding"/>
    <property type="evidence" value="ECO:0007669"/>
    <property type="project" value="InterPro"/>
</dbReference>
<dbReference type="GO" id="GO:0004497">
    <property type="term" value="F:monooxygenase activity"/>
    <property type="evidence" value="ECO:0007669"/>
    <property type="project" value="UniProtKB-KW"/>
</dbReference>
<dbReference type="GO" id="GO:0020037">
    <property type="term" value="F:heme binding"/>
    <property type="evidence" value="ECO:0007669"/>
    <property type="project" value="InterPro"/>
</dbReference>
<dbReference type="GO" id="GO:0016705">
    <property type="term" value="F:oxidoreductase activity, acting on paired donors, with incorporation or reduction of molecular oxygen"/>
    <property type="evidence" value="ECO:0007669"/>
    <property type="project" value="InterPro"/>
</dbReference>
<keyword evidence="4 7" id="KW-0479">Metal-binding</keyword>
<dbReference type="InterPro" id="IPR001128">
    <property type="entry name" value="Cyt_P450"/>
</dbReference>
<dbReference type="InterPro" id="IPR017972">
    <property type="entry name" value="Cyt_P450_CS"/>
</dbReference>
<evidence type="ECO:0000256" key="6">
    <source>
        <dbReference type="ARBA" id="ARBA00023004"/>
    </source>
</evidence>
<reference evidence="9 10" key="1">
    <citation type="journal article" date="2018" name="Sci. Rep.">
        <title>Characterisation of pathogen-specific regions and novel effector candidates in Fusarium oxysporum f. sp. cepae.</title>
        <authorList>
            <person name="Armitage A.D."/>
            <person name="Taylor A."/>
            <person name="Sobczyk M.K."/>
            <person name="Baxter L."/>
            <person name="Greenfield B.P."/>
            <person name="Bates H.J."/>
            <person name="Wilson F."/>
            <person name="Jackson A.C."/>
            <person name="Ott S."/>
            <person name="Harrison R.J."/>
            <person name="Clarkson J.P."/>
        </authorList>
    </citation>
    <scope>NUCLEOTIDE SEQUENCE [LARGE SCALE GENOMIC DNA]</scope>
    <source>
        <strain evidence="9 10">FoC_Fus2</strain>
    </source>
</reference>
<dbReference type="SUPFAM" id="SSF48264">
    <property type="entry name" value="Cytochrome P450"/>
    <property type="match status" value="1"/>
</dbReference>
<evidence type="ECO:0000256" key="3">
    <source>
        <dbReference type="ARBA" id="ARBA00022617"/>
    </source>
</evidence>
<proteinExistence type="inferred from homology"/>
<dbReference type="PRINTS" id="PR00385">
    <property type="entry name" value="P450"/>
</dbReference>